<keyword evidence="5" id="KW-0106">Calcium</keyword>
<dbReference type="SUPFAM" id="SSF63829">
    <property type="entry name" value="Calcium-dependent phosphotriesterase"/>
    <property type="match status" value="1"/>
</dbReference>
<dbReference type="Pfam" id="PF01731">
    <property type="entry name" value="Arylesterase"/>
    <property type="match status" value="1"/>
</dbReference>
<feature type="binding site" evidence="5">
    <location>
        <position position="42"/>
    </location>
    <ligand>
        <name>Ca(2+)</name>
        <dbReference type="ChEBI" id="CHEBI:29108"/>
        <label>1</label>
        <note>catalytic</note>
    </ligand>
</feature>
<dbReference type="EMBL" id="SSOP01000027">
    <property type="protein sequence ID" value="KAB5593980.1"/>
    <property type="molecule type" value="Genomic_DNA"/>
</dbReference>
<evidence type="ECO:0000256" key="7">
    <source>
        <dbReference type="SAM" id="Phobius"/>
    </source>
</evidence>
<evidence type="ECO:0000256" key="5">
    <source>
        <dbReference type="PIRSR" id="PIRSR602640-2"/>
    </source>
</evidence>
<keyword evidence="2" id="KW-0378">Hydrolase</keyword>
<keyword evidence="5" id="KW-0479">Metal-binding</keyword>
<evidence type="ECO:0000313" key="9">
    <source>
        <dbReference type="Proteomes" id="UP000383932"/>
    </source>
</evidence>
<evidence type="ECO:0000256" key="4">
    <source>
        <dbReference type="ARBA" id="ARBA00023180"/>
    </source>
</evidence>
<keyword evidence="3" id="KW-1015">Disulfide bond</keyword>
<dbReference type="InterPro" id="IPR051288">
    <property type="entry name" value="Serum_paraoxonase/arylesterase"/>
</dbReference>
<dbReference type="Proteomes" id="UP000383932">
    <property type="component" value="Unassembled WGS sequence"/>
</dbReference>
<dbReference type="InterPro" id="IPR011042">
    <property type="entry name" value="6-blade_b-propeller_TolB-like"/>
</dbReference>
<dbReference type="PANTHER" id="PTHR11799:SF30">
    <property type="entry name" value="SERUM PARAOXONASE_ARYLESTERASE 2"/>
    <property type="match status" value="1"/>
</dbReference>
<feature type="region of interest" description="Disordered" evidence="6">
    <location>
        <begin position="466"/>
        <end position="513"/>
    </location>
</feature>
<dbReference type="GO" id="GO:0046872">
    <property type="term" value="F:metal ion binding"/>
    <property type="evidence" value="ECO:0007669"/>
    <property type="project" value="UniProtKB-KW"/>
</dbReference>
<dbReference type="Gene3D" id="2.120.10.30">
    <property type="entry name" value="TolB, C-terminal domain"/>
    <property type="match status" value="1"/>
</dbReference>
<protein>
    <submittedName>
        <fullName evidence="8">Arylesterase domain-containing protein</fullName>
    </submittedName>
</protein>
<dbReference type="InterPro" id="IPR002640">
    <property type="entry name" value="Arylesterase"/>
</dbReference>
<keyword evidence="7" id="KW-1133">Transmembrane helix</keyword>
<evidence type="ECO:0000256" key="1">
    <source>
        <dbReference type="ARBA" id="ARBA00008595"/>
    </source>
</evidence>
<dbReference type="OrthoDB" id="5307922at2759"/>
<dbReference type="GO" id="GO:0004064">
    <property type="term" value="F:arylesterase activity"/>
    <property type="evidence" value="ECO:0007669"/>
    <property type="project" value="InterPro"/>
</dbReference>
<accession>A0A5N5QQF2</accession>
<evidence type="ECO:0000256" key="3">
    <source>
        <dbReference type="ARBA" id="ARBA00023157"/>
    </source>
</evidence>
<feature type="compositionally biased region" description="Low complexity" evidence="6">
    <location>
        <begin position="476"/>
        <end position="513"/>
    </location>
</feature>
<feature type="binding site" evidence="5">
    <location>
        <position position="90"/>
    </location>
    <ligand>
        <name>Ca(2+)</name>
        <dbReference type="ChEBI" id="CHEBI:29108"/>
        <label>1</label>
        <note>catalytic</note>
    </ligand>
</feature>
<name>A0A5N5QQF2_9AGAM</name>
<reference evidence="8 9" key="1">
    <citation type="journal article" date="2019" name="Fungal Biol. Biotechnol.">
        <title>Draft genome sequence of fastidious pathogen Ceratobasidium theobromae, which causes vascular-streak dieback in Theobroma cacao.</title>
        <authorList>
            <person name="Ali S.S."/>
            <person name="Asman A."/>
            <person name="Shao J."/>
            <person name="Firmansyah A.P."/>
            <person name="Susilo A.W."/>
            <person name="Rosmana A."/>
            <person name="McMahon P."/>
            <person name="Junaid M."/>
            <person name="Guest D."/>
            <person name="Kheng T.Y."/>
            <person name="Meinhardt L.W."/>
            <person name="Bailey B.A."/>
        </authorList>
    </citation>
    <scope>NUCLEOTIDE SEQUENCE [LARGE SCALE GENOMIC DNA]</scope>
    <source>
        <strain evidence="8 9">CT2</strain>
    </source>
</reference>
<sequence>MINPDPRGSLWALHYTADSSQKPHPLQLLNFPPGADFHPLGIEFIPDAAKLLVVNHQRHNSTIEVFHLNLDDLQLVHETTLDHPAFVAPNAMAAVSPNTFFVSQDHVFTRRMPWPFKLFLPKLETLLTLPLGKVHRVEFEPTRGINRVDTVATGIAFANGVAISPDGSTLAVASTTRAEVLFFAINGSDVGNWVASVRIPFSVDNIAFAGDRLLVAGHPYAPAFMALVKRRSNRAPSYVSAITPAQNQSQSWLERIAHGADVRDLFKSDGSFLTSSSTAFADLDMQTMFVVGVYGSGAVKCWLAEIIWLESFLVHVVYRLTPLHFALEPPQSRLLRSLPPSLTHTLPVLHTRFERRRILAMFSKSCAFIFAAAAALSVSALDIDTPGQLTQCGSVQVKWSGKKGPFTLSVLPSCDSNDPDTPLMEFGGLNDNTYQWTVNLPASTGAVAFAITDNEGNEAYTDEVTIQGSDDGSCLPGATPTSAQPTSTEPATSSTSETSSSSSSASASSSAPGYTSARTTLVVSKTYSPAAAAASSPAPVNVGTGAKANNATGGTGTGSTGPSVNSAVIPAASAFASLIGVATAFLVLF</sequence>
<evidence type="ECO:0000313" key="8">
    <source>
        <dbReference type="EMBL" id="KAB5593980.1"/>
    </source>
</evidence>
<organism evidence="8 9">
    <name type="scientific">Ceratobasidium theobromae</name>
    <dbReference type="NCBI Taxonomy" id="1582974"/>
    <lineage>
        <taxon>Eukaryota</taxon>
        <taxon>Fungi</taxon>
        <taxon>Dikarya</taxon>
        <taxon>Basidiomycota</taxon>
        <taxon>Agaricomycotina</taxon>
        <taxon>Agaricomycetes</taxon>
        <taxon>Cantharellales</taxon>
        <taxon>Ceratobasidiaceae</taxon>
        <taxon>Ceratobasidium</taxon>
    </lineage>
</organism>
<feature type="binding site" evidence="5">
    <location>
        <position position="205"/>
    </location>
    <ligand>
        <name>Ca(2+)</name>
        <dbReference type="ChEBI" id="CHEBI:29108"/>
        <label>1</label>
        <note>catalytic</note>
    </ligand>
</feature>
<evidence type="ECO:0000256" key="2">
    <source>
        <dbReference type="ARBA" id="ARBA00022801"/>
    </source>
</evidence>
<comment type="cofactor">
    <cofactor evidence="5">
        <name>Ca(2+)</name>
        <dbReference type="ChEBI" id="CHEBI:29108"/>
    </cofactor>
    <text evidence="5">Binds 2 calcium ions per subunit.</text>
</comment>
<dbReference type="AlphaFoldDB" id="A0A5N5QQF2"/>
<feature type="binding site" evidence="5">
    <location>
        <position position="204"/>
    </location>
    <ligand>
        <name>Ca(2+)</name>
        <dbReference type="ChEBI" id="CHEBI:29108"/>
        <label>1</label>
        <note>catalytic</note>
    </ligand>
</feature>
<proteinExistence type="inferred from homology"/>
<feature type="transmembrane region" description="Helical" evidence="7">
    <location>
        <begin position="567"/>
        <end position="588"/>
    </location>
</feature>
<comment type="similarity">
    <text evidence="1">Belongs to the paraoxonase family.</text>
</comment>
<feature type="binding site" evidence="5">
    <location>
        <position position="159"/>
    </location>
    <ligand>
        <name>Ca(2+)</name>
        <dbReference type="ChEBI" id="CHEBI:29108"/>
        <label>1</label>
        <note>catalytic</note>
    </ligand>
</feature>
<gene>
    <name evidence="8" type="ORF">CTheo_2581</name>
</gene>
<keyword evidence="7" id="KW-0472">Membrane</keyword>
<evidence type="ECO:0000256" key="6">
    <source>
        <dbReference type="SAM" id="MobiDB-lite"/>
    </source>
</evidence>
<keyword evidence="9" id="KW-1185">Reference proteome</keyword>
<comment type="caution">
    <text evidence="8">The sequence shown here is derived from an EMBL/GenBank/DDBJ whole genome shotgun (WGS) entry which is preliminary data.</text>
</comment>
<keyword evidence="4" id="KW-0325">Glycoprotein</keyword>
<dbReference type="PANTHER" id="PTHR11799">
    <property type="entry name" value="PARAOXONASE"/>
    <property type="match status" value="1"/>
</dbReference>
<keyword evidence="7" id="KW-0812">Transmembrane</keyword>